<feature type="compositionally biased region" description="Low complexity" evidence="1">
    <location>
        <begin position="621"/>
        <end position="634"/>
    </location>
</feature>
<feature type="domain" description="F-box" evidence="2">
    <location>
        <begin position="17"/>
        <end position="63"/>
    </location>
</feature>
<evidence type="ECO:0000256" key="1">
    <source>
        <dbReference type="SAM" id="MobiDB-lite"/>
    </source>
</evidence>
<name>A0A8K0UVE3_9AGAR</name>
<dbReference type="CDD" id="cd09917">
    <property type="entry name" value="F-box_SF"/>
    <property type="match status" value="1"/>
</dbReference>
<protein>
    <recommendedName>
        <fullName evidence="2">F-box domain-containing protein</fullName>
    </recommendedName>
</protein>
<reference evidence="3" key="1">
    <citation type="journal article" date="2021" name="New Phytol.">
        <title>Evolutionary innovations through gain and loss of genes in the ectomycorrhizal Boletales.</title>
        <authorList>
            <person name="Wu G."/>
            <person name="Miyauchi S."/>
            <person name="Morin E."/>
            <person name="Kuo A."/>
            <person name="Drula E."/>
            <person name="Varga T."/>
            <person name="Kohler A."/>
            <person name="Feng B."/>
            <person name="Cao Y."/>
            <person name="Lipzen A."/>
            <person name="Daum C."/>
            <person name="Hundley H."/>
            <person name="Pangilinan J."/>
            <person name="Johnson J."/>
            <person name="Barry K."/>
            <person name="LaButti K."/>
            <person name="Ng V."/>
            <person name="Ahrendt S."/>
            <person name="Min B."/>
            <person name="Choi I.G."/>
            <person name="Park H."/>
            <person name="Plett J.M."/>
            <person name="Magnuson J."/>
            <person name="Spatafora J.W."/>
            <person name="Nagy L.G."/>
            <person name="Henrissat B."/>
            <person name="Grigoriev I.V."/>
            <person name="Yang Z.L."/>
            <person name="Xu J."/>
            <person name="Martin F.M."/>
        </authorList>
    </citation>
    <scope>NUCLEOTIDE SEQUENCE</scope>
    <source>
        <strain evidence="3">KKN 215</strain>
    </source>
</reference>
<dbReference type="AlphaFoldDB" id="A0A8K0UVE3"/>
<dbReference type="EMBL" id="JAEVFJ010000007">
    <property type="protein sequence ID" value="KAH8103498.1"/>
    <property type="molecule type" value="Genomic_DNA"/>
</dbReference>
<proteinExistence type="predicted"/>
<feature type="region of interest" description="Disordered" evidence="1">
    <location>
        <begin position="608"/>
        <end position="647"/>
    </location>
</feature>
<organism evidence="3 4">
    <name type="scientific">Cristinia sonorae</name>
    <dbReference type="NCBI Taxonomy" id="1940300"/>
    <lineage>
        <taxon>Eukaryota</taxon>
        <taxon>Fungi</taxon>
        <taxon>Dikarya</taxon>
        <taxon>Basidiomycota</taxon>
        <taxon>Agaricomycotina</taxon>
        <taxon>Agaricomycetes</taxon>
        <taxon>Agaricomycetidae</taxon>
        <taxon>Agaricales</taxon>
        <taxon>Pleurotineae</taxon>
        <taxon>Stephanosporaceae</taxon>
        <taxon>Cristinia</taxon>
    </lineage>
</organism>
<dbReference type="PROSITE" id="PS50181">
    <property type="entry name" value="FBOX"/>
    <property type="match status" value="1"/>
</dbReference>
<keyword evidence="4" id="KW-1185">Reference proteome</keyword>
<dbReference type="InterPro" id="IPR036047">
    <property type="entry name" value="F-box-like_dom_sf"/>
</dbReference>
<dbReference type="InterPro" id="IPR001810">
    <property type="entry name" value="F-box_dom"/>
</dbReference>
<accession>A0A8K0UVE3</accession>
<dbReference type="SUPFAM" id="SSF81383">
    <property type="entry name" value="F-box domain"/>
    <property type="match status" value="1"/>
</dbReference>
<feature type="region of interest" description="Disordered" evidence="1">
    <location>
        <begin position="105"/>
        <end position="126"/>
    </location>
</feature>
<gene>
    <name evidence="3" type="ORF">BXZ70DRAFT_925991</name>
</gene>
<dbReference type="Pfam" id="PF00646">
    <property type="entry name" value="F-box"/>
    <property type="match status" value="1"/>
</dbReference>
<sequence length="725" mass="80246">MCTPIHTRDASDVPRDRMSLHSLPYDLLLNVALNLSLHDILALQMTCRSLHEFGMTRPVFRNLAVALLRRCRALPLSGFQRLSDLTNEQLIHAVTRATRLERAWLTGTPKPSTQSPYTDSPDQDPATKSWYKVITSPPGEEIDWLSPITSSYSLCATKSGKVVCWDVYRDVCLAEWNPNERWELWKCRVEFDIRTVYFSMAKTISKSGEDRTMEFILMKLEFPNTPLDSAGRPSAAPVFSRLATFRTMGVVMNVFLLDPAVRLLSAFVWVPSSNTIGLYALLDWNKPQYIYVDTGIECTMSSNWSCILHEDQIVIHSEESDIAYQYFYPIQTLRKYSQPSKSTGLWGPTLSARLTPITTLKGRFIFPSKPFPRPTTTHTVNLNGANITVAFTTVQAAINGNPVPALTIGAAPAPIAANANPFPFPPWYPESAHFVRQWWPTLPTIPRLSCTVVLLANHDPLTHRTQYVLAQHYFRVPLSRHEFNEVPITNNHAPENGNGAFSSASSSHSSDDVGSEHCTAPSANDVEDDDLDADLLRIWYVSTPFEVVCVFDGVEDDAEEGQAVERPRPLMAVDFGHAVWVEYCDDDPPPPPIVQFVELNGVEHVQITAAPGNGHGPAPPAQANGNGGAPAAAAGGAGGEHQPEPHEPKRLRFVTFPPVVSAGDEDLPSSVRGQNGKREVEGTVRTLEIPEELDLDTVETINIDQSQGAVIISVKEGKIFILCYE</sequence>
<feature type="region of interest" description="Disordered" evidence="1">
    <location>
        <begin position="488"/>
        <end position="526"/>
    </location>
</feature>
<evidence type="ECO:0000259" key="2">
    <source>
        <dbReference type="PROSITE" id="PS50181"/>
    </source>
</evidence>
<feature type="compositionally biased region" description="Polar residues" evidence="1">
    <location>
        <begin position="109"/>
        <end position="120"/>
    </location>
</feature>
<evidence type="ECO:0000313" key="4">
    <source>
        <dbReference type="Proteomes" id="UP000813824"/>
    </source>
</evidence>
<evidence type="ECO:0000313" key="3">
    <source>
        <dbReference type="EMBL" id="KAH8103498.1"/>
    </source>
</evidence>
<comment type="caution">
    <text evidence="3">The sequence shown here is derived from an EMBL/GenBank/DDBJ whole genome shotgun (WGS) entry which is preliminary data.</text>
</comment>
<dbReference type="OrthoDB" id="3202382at2759"/>
<dbReference type="Proteomes" id="UP000813824">
    <property type="component" value="Unassembled WGS sequence"/>
</dbReference>